<dbReference type="Pfam" id="PF04264">
    <property type="entry name" value="YceI"/>
    <property type="match status" value="1"/>
</dbReference>
<evidence type="ECO:0000256" key="1">
    <source>
        <dbReference type="SAM" id="SignalP"/>
    </source>
</evidence>
<name>A0A098S2F9_9BACT</name>
<evidence type="ECO:0000259" key="2">
    <source>
        <dbReference type="SMART" id="SM00867"/>
    </source>
</evidence>
<sequence length="196" mass="21042">MKNLLLNLLALLIAASLSGQAYEVAHFEMTVSGTSTLHDWTSDITKINAEAYIDWTDGKVGNIRNLSVTVPAEGIVSTKGRIMDGKTWDALKKEKYPNIIFKVSTADVKWVNGKYLITANGKLTVAGQTKTVTLKANGKPVANGGLVFSGSYDINMPDYGVEPPTALMGSIKTGEKVTIDYSVNMVPSNGNASLDR</sequence>
<accession>A0A098S2F9</accession>
<dbReference type="SUPFAM" id="SSF101874">
    <property type="entry name" value="YceI-like"/>
    <property type="match status" value="1"/>
</dbReference>
<dbReference type="Gene3D" id="2.40.128.110">
    <property type="entry name" value="Lipid/polyisoprenoid-binding, YceI-like"/>
    <property type="match status" value="1"/>
</dbReference>
<dbReference type="EMBL" id="JPOS01000083">
    <property type="protein sequence ID" value="KGE85983.1"/>
    <property type="molecule type" value="Genomic_DNA"/>
</dbReference>
<protein>
    <recommendedName>
        <fullName evidence="2">Lipid/polyisoprenoid-binding YceI-like domain-containing protein</fullName>
    </recommendedName>
</protein>
<organism evidence="3 4">
    <name type="scientific">Phaeodactylibacter xiamenensis</name>
    <dbReference type="NCBI Taxonomy" id="1524460"/>
    <lineage>
        <taxon>Bacteria</taxon>
        <taxon>Pseudomonadati</taxon>
        <taxon>Bacteroidota</taxon>
        <taxon>Saprospiria</taxon>
        <taxon>Saprospirales</taxon>
        <taxon>Haliscomenobacteraceae</taxon>
        <taxon>Phaeodactylibacter</taxon>
    </lineage>
</organism>
<dbReference type="PANTHER" id="PTHR34406">
    <property type="entry name" value="PROTEIN YCEI"/>
    <property type="match status" value="1"/>
</dbReference>
<gene>
    <name evidence="3" type="ORF">IX84_25650</name>
</gene>
<feature type="signal peptide" evidence="1">
    <location>
        <begin position="1"/>
        <end position="21"/>
    </location>
</feature>
<dbReference type="AlphaFoldDB" id="A0A098S2F9"/>
<evidence type="ECO:0000313" key="4">
    <source>
        <dbReference type="Proteomes" id="UP000029736"/>
    </source>
</evidence>
<feature type="domain" description="Lipid/polyisoprenoid-binding YceI-like" evidence="2">
    <location>
        <begin position="21"/>
        <end position="186"/>
    </location>
</feature>
<keyword evidence="4" id="KW-1185">Reference proteome</keyword>
<evidence type="ECO:0000313" key="3">
    <source>
        <dbReference type="EMBL" id="KGE85983.1"/>
    </source>
</evidence>
<dbReference type="SMART" id="SM00867">
    <property type="entry name" value="YceI"/>
    <property type="match status" value="1"/>
</dbReference>
<dbReference type="Proteomes" id="UP000029736">
    <property type="component" value="Unassembled WGS sequence"/>
</dbReference>
<feature type="chain" id="PRO_5001947772" description="Lipid/polyisoprenoid-binding YceI-like domain-containing protein" evidence="1">
    <location>
        <begin position="22"/>
        <end position="196"/>
    </location>
</feature>
<reference evidence="3 4" key="1">
    <citation type="journal article" date="2014" name="Int. J. Syst. Evol. Microbiol.">
        <title>Phaeodactylibacter xiamenensis gen. nov., sp. nov., a member of the family Saprospiraceae isolated from the marine alga Phaeodactylum tricornutum.</title>
        <authorList>
            <person name="Chen Z.Jr."/>
            <person name="Lei X."/>
            <person name="Lai Q."/>
            <person name="Li Y."/>
            <person name="Zhang B."/>
            <person name="Zhang J."/>
            <person name="Zhang H."/>
            <person name="Yang L."/>
            <person name="Zheng W."/>
            <person name="Tian Y."/>
            <person name="Yu Z."/>
            <person name="Xu H.Jr."/>
            <person name="Zheng T."/>
        </authorList>
    </citation>
    <scope>NUCLEOTIDE SEQUENCE [LARGE SCALE GENOMIC DNA]</scope>
    <source>
        <strain evidence="3 4">KD52</strain>
    </source>
</reference>
<comment type="caution">
    <text evidence="3">The sequence shown here is derived from an EMBL/GenBank/DDBJ whole genome shotgun (WGS) entry which is preliminary data.</text>
</comment>
<dbReference type="PANTHER" id="PTHR34406:SF1">
    <property type="entry name" value="PROTEIN YCEI"/>
    <property type="match status" value="1"/>
</dbReference>
<dbReference type="InterPro" id="IPR036761">
    <property type="entry name" value="TTHA0802/YceI-like_sf"/>
</dbReference>
<dbReference type="STRING" id="1524460.IX84_25650"/>
<proteinExistence type="predicted"/>
<dbReference type="RefSeq" id="WP_044227085.1">
    <property type="nucleotide sequence ID" value="NZ_JBKAGJ010000022.1"/>
</dbReference>
<keyword evidence="1" id="KW-0732">Signal</keyword>
<dbReference type="OrthoDB" id="9794147at2"/>
<dbReference type="InterPro" id="IPR007372">
    <property type="entry name" value="Lipid/polyisoprenoid-bd_YceI"/>
</dbReference>